<dbReference type="CDD" id="cd00866">
    <property type="entry name" value="PEBP_euk"/>
    <property type="match status" value="1"/>
</dbReference>
<dbReference type="Proteomes" id="UP000193685">
    <property type="component" value="Unassembled WGS sequence"/>
</dbReference>
<gene>
    <name evidence="3" type="ORF">BCR37DRAFT_380873</name>
</gene>
<dbReference type="Pfam" id="PF01161">
    <property type="entry name" value="PBP"/>
    <property type="match status" value="1"/>
</dbReference>
<feature type="coiled-coil region" evidence="1">
    <location>
        <begin position="106"/>
        <end position="133"/>
    </location>
</feature>
<dbReference type="Gene3D" id="1.20.58.1180">
    <property type="match status" value="1"/>
</dbReference>
<feature type="region of interest" description="Disordered" evidence="2">
    <location>
        <begin position="33"/>
        <end position="79"/>
    </location>
</feature>
<dbReference type="OrthoDB" id="2153661at2759"/>
<dbReference type="PANTHER" id="PTHR11362:SF82">
    <property type="entry name" value="PHOSPHATIDYLETHANOLAMINE-BINDING PROTEIN 4"/>
    <property type="match status" value="1"/>
</dbReference>
<name>A0A1Y2FBJ6_PROLT</name>
<dbReference type="SUPFAM" id="SSF49777">
    <property type="entry name" value="PEBP-like"/>
    <property type="match status" value="1"/>
</dbReference>
<keyword evidence="1" id="KW-0175">Coiled coil</keyword>
<proteinExistence type="predicted"/>
<keyword evidence="4" id="KW-1185">Reference proteome</keyword>
<dbReference type="AlphaFoldDB" id="A0A1Y2FBJ6"/>
<dbReference type="GeneID" id="63786170"/>
<evidence type="ECO:0000256" key="1">
    <source>
        <dbReference type="SAM" id="Coils"/>
    </source>
</evidence>
<feature type="compositionally biased region" description="Polar residues" evidence="2">
    <location>
        <begin position="56"/>
        <end position="79"/>
    </location>
</feature>
<evidence type="ECO:0000313" key="3">
    <source>
        <dbReference type="EMBL" id="ORY80987.1"/>
    </source>
</evidence>
<sequence length="404" mass="44963">MHPRSRQVLCRLHGHLRQHTLKGSSAHPLNQRRAMASDTAGLQQETSRIPDDPDILTTQAPGLNPSTHSKKSASNQDADALQNKSFPRLQYRPPPLGVVPAYDAALELIAEERAQTQRKLAATKSKLKRLAASEATGQGARQLALQQQVDTLTVQLDLDDPEVRWRARHGDYDLSRPVYRFLAEEAWRGKPLAMLMQRVEQMHVTPDLIPLISPGVQVDILMTDRVTGREIRPEPGAFVGSRQASGRPSILIQSFKAHERKLAMAIVDADVPDVANDSFTTRLHYLQTGITVGPTKQTVGPEDGVVLQDWVPPHPEKGTPYHRLCVLVWELPDTPPQPNAPLASQVPGAISRVGFHPQHYAQQNGLHAVGVHFWRQEWDAELAEVMAGYPEAGFTDRKYRRIKA</sequence>
<dbReference type="EMBL" id="MCFI01000012">
    <property type="protein sequence ID" value="ORY80987.1"/>
    <property type="molecule type" value="Genomic_DNA"/>
</dbReference>
<comment type="caution">
    <text evidence="3">The sequence shown here is derived from an EMBL/GenBank/DDBJ whole genome shotgun (WGS) entry which is preliminary data.</text>
</comment>
<reference evidence="3 4" key="1">
    <citation type="submission" date="2016-07" db="EMBL/GenBank/DDBJ databases">
        <title>Pervasive Adenine N6-methylation of Active Genes in Fungi.</title>
        <authorList>
            <consortium name="DOE Joint Genome Institute"/>
            <person name="Mondo S.J."/>
            <person name="Dannebaum R.O."/>
            <person name="Kuo R.C."/>
            <person name="Labutti K."/>
            <person name="Haridas S."/>
            <person name="Kuo A."/>
            <person name="Salamov A."/>
            <person name="Ahrendt S.R."/>
            <person name="Lipzen A."/>
            <person name="Sullivan W."/>
            <person name="Andreopoulos W.B."/>
            <person name="Clum A."/>
            <person name="Lindquist E."/>
            <person name="Daum C."/>
            <person name="Ramamoorthy G.K."/>
            <person name="Gryganskyi A."/>
            <person name="Culley D."/>
            <person name="Magnuson J.K."/>
            <person name="James T.Y."/>
            <person name="O'Malley M.A."/>
            <person name="Stajich J.E."/>
            <person name="Spatafora J.W."/>
            <person name="Visel A."/>
            <person name="Grigoriev I.V."/>
        </authorList>
    </citation>
    <scope>NUCLEOTIDE SEQUENCE [LARGE SCALE GENOMIC DNA]</scope>
    <source>
        <strain evidence="3 4">12-1054</strain>
    </source>
</reference>
<evidence type="ECO:0000256" key="2">
    <source>
        <dbReference type="SAM" id="MobiDB-lite"/>
    </source>
</evidence>
<dbReference type="RefSeq" id="XP_040724632.1">
    <property type="nucleotide sequence ID" value="XM_040869571.1"/>
</dbReference>
<evidence type="ECO:0000313" key="4">
    <source>
        <dbReference type="Proteomes" id="UP000193685"/>
    </source>
</evidence>
<dbReference type="STRING" id="56484.A0A1Y2FBJ6"/>
<dbReference type="InterPro" id="IPR036610">
    <property type="entry name" value="PEBP-like_sf"/>
</dbReference>
<dbReference type="PANTHER" id="PTHR11362">
    <property type="entry name" value="PHOSPHATIDYLETHANOLAMINE-BINDING PROTEIN"/>
    <property type="match status" value="1"/>
</dbReference>
<protein>
    <submittedName>
        <fullName evidence="3">Phosphatidylethanolamine-binding protein</fullName>
    </submittedName>
</protein>
<dbReference type="OMA" id="FRTQWDE"/>
<accession>A0A1Y2FBJ6</accession>
<dbReference type="InterPro" id="IPR035810">
    <property type="entry name" value="PEBP_euk"/>
</dbReference>
<dbReference type="InterPro" id="IPR008914">
    <property type="entry name" value="PEBP"/>
</dbReference>
<dbReference type="Gene3D" id="3.90.280.10">
    <property type="entry name" value="PEBP-like"/>
    <property type="match status" value="1"/>
</dbReference>
<organism evidence="3 4">
    <name type="scientific">Protomyces lactucae-debilis</name>
    <dbReference type="NCBI Taxonomy" id="2754530"/>
    <lineage>
        <taxon>Eukaryota</taxon>
        <taxon>Fungi</taxon>
        <taxon>Dikarya</taxon>
        <taxon>Ascomycota</taxon>
        <taxon>Taphrinomycotina</taxon>
        <taxon>Taphrinomycetes</taxon>
        <taxon>Taphrinales</taxon>
        <taxon>Protomycetaceae</taxon>
        <taxon>Protomyces</taxon>
    </lineage>
</organism>